<dbReference type="Gene3D" id="1.10.443.10">
    <property type="entry name" value="Intergrase catalytic core"/>
    <property type="match status" value="1"/>
</dbReference>
<organism evidence="3 4">
    <name type="scientific">Schaedlerella arabinosiphila</name>
    <dbReference type="NCBI Taxonomy" id="2044587"/>
    <lineage>
        <taxon>Bacteria</taxon>
        <taxon>Bacillati</taxon>
        <taxon>Bacillota</taxon>
        <taxon>Clostridia</taxon>
        <taxon>Lachnospirales</taxon>
        <taxon>Lachnospiraceae</taxon>
        <taxon>Schaedlerella</taxon>
    </lineage>
</organism>
<evidence type="ECO:0000256" key="1">
    <source>
        <dbReference type="ARBA" id="ARBA00023172"/>
    </source>
</evidence>
<dbReference type="GO" id="GO:0006310">
    <property type="term" value="P:DNA recombination"/>
    <property type="evidence" value="ECO:0007669"/>
    <property type="project" value="UniProtKB-KW"/>
</dbReference>
<feature type="domain" description="Tyr recombinase" evidence="2">
    <location>
        <begin position="290"/>
        <end position="477"/>
    </location>
</feature>
<name>A0A426DGR4_9FIRM</name>
<dbReference type="InterPro" id="IPR011010">
    <property type="entry name" value="DNA_brk_join_enz"/>
</dbReference>
<comment type="caution">
    <text evidence="3">The sequence shown here is derived from an EMBL/GenBank/DDBJ whole genome shotgun (WGS) entry which is preliminary data.</text>
</comment>
<dbReference type="InterPro" id="IPR002104">
    <property type="entry name" value="Integrase_catalytic"/>
</dbReference>
<protein>
    <submittedName>
        <fullName evidence="3">Site-specific integrase</fullName>
    </submittedName>
</protein>
<dbReference type="RefSeq" id="WP_125127590.1">
    <property type="nucleotide sequence ID" value="NZ_RHJS01000002.1"/>
</dbReference>
<dbReference type="AlphaFoldDB" id="A0A426DGR4"/>
<dbReference type="InterPro" id="IPR013762">
    <property type="entry name" value="Integrase-like_cat_sf"/>
</dbReference>
<dbReference type="CDD" id="cd00397">
    <property type="entry name" value="DNA_BRE_C"/>
    <property type="match status" value="1"/>
</dbReference>
<proteinExistence type="predicted"/>
<dbReference type="GO" id="GO:0003677">
    <property type="term" value="F:DNA binding"/>
    <property type="evidence" value="ECO:0007669"/>
    <property type="project" value="InterPro"/>
</dbReference>
<evidence type="ECO:0000313" key="4">
    <source>
        <dbReference type="Proteomes" id="UP000274920"/>
    </source>
</evidence>
<accession>A0A426DGR4</accession>
<dbReference type="Proteomes" id="UP000274920">
    <property type="component" value="Unassembled WGS sequence"/>
</dbReference>
<dbReference type="SUPFAM" id="SSF56349">
    <property type="entry name" value="DNA breaking-rejoining enzymes"/>
    <property type="match status" value="1"/>
</dbReference>
<keyword evidence="1" id="KW-0233">DNA recombination</keyword>
<dbReference type="GO" id="GO:0015074">
    <property type="term" value="P:DNA integration"/>
    <property type="evidence" value="ECO:0007669"/>
    <property type="project" value="InterPro"/>
</dbReference>
<dbReference type="EMBL" id="RHJS01000002">
    <property type="protein sequence ID" value="RRK32047.1"/>
    <property type="molecule type" value="Genomic_DNA"/>
</dbReference>
<gene>
    <name evidence="3" type="ORF">EBB54_12190</name>
</gene>
<dbReference type="Pfam" id="PF00589">
    <property type="entry name" value="Phage_integrase"/>
    <property type="match status" value="1"/>
</dbReference>
<sequence length="504" mass="59618">MEIRVYIKELPCYQRKGNASEKSIRVIERHFYNLELLEAEGQKKEVEAFIRSRGNKLSMTTVDADIILYNVVARFMKEKYPLLDSFRAVPEEVLVKKFKAWLLDHGYQITRKHFMKSMGRNLQEEAGPVKYLRLLFQFLEPEDKRPEWEKDVWNLENLGFEVRQNPIDIIRTIKFTGIRQETIREEVKRASYIRIKYLSVGSLQGEIRAVRRFSEFLAERNPEITSLGEVGRLNIEEYLTYINLERGQERNLKTEMANLKDMLLQVGKVIDKPKLGRLFIKQDMPKAPEVVFKTYSDEEIKRLNYYIVNMEEQTARALILHQMLGGRISDTLTLRTDCLYQENGHYIVRMYQVKTSYYEKPVPDDVAKLIQKSMEYTYERYGETEYIFVNESNPSLPFQYSMLKSRVYALIHENDICKDNGERMGFATHLFRHCYGMKLVELHLDDAAIAHLLGHRGVYTVYRYRRASGKLMVKETEELRKTMDEILSEIIKEWDGYEQVFQNG</sequence>
<evidence type="ECO:0000259" key="2">
    <source>
        <dbReference type="PROSITE" id="PS51898"/>
    </source>
</evidence>
<reference evidence="3" key="1">
    <citation type="submission" date="2018-10" db="EMBL/GenBank/DDBJ databases">
        <title>Schaedlerella arabinophila gen. nov. sp. nov., isolated from the mouse intestinal tract and comparative analysis with the genome of the closely related altered Schaedler flora strain ASF502.</title>
        <authorList>
            <person name="Miyake S."/>
            <person name="Soh M."/>
            <person name="Seedorf H."/>
        </authorList>
    </citation>
    <scope>NUCLEOTIDE SEQUENCE [LARGE SCALE GENOMIC DNA]</scope>
    <source>
        <strain evidence="3">DSM 106076</strain>
    </source>
</reference>
<evidence type="ECO:0000313" key="3">
    <source>
        <dbReference type="EMBL" id="RRK32047.1"/>
    </source>
</evidence>
<dbReference type="PROSITE" id="PS51898">
    <property type="entry name" value="TYR_RECOMBINASE"/>
    <property type="match status" value="1"/>
</dbReference>
<keyword evidence="4" id="KW-1185">Reference proteome</keyword>